<dbReference type="AlphaFoldDB" id="A0A7X5ZQZ8"/>
<dbReference type="GO" id="GO:0003676">
    <property type="term" value="F:nucleic acid binding"/>
    <property type="evidence" value="ECO:0007669"/>
    <property type="project" value="InterPro"/>
</dbReference>
<dbReference type="SUPFAM" id="SSF50249">
    <property type="entry name" value="Nucleic acid-binding proteins"/>
    <property type="match status" value="1"/>
</dbReference>
<name>A0A7X5ZQZ8_9PSEU</name>
<keyword evidence="3" id="KW-1185">Reference proteome</keyword>
<reference evidence="2 3" key="1">
    <citation type="submission" date="2020-03" db="EMBL/GenBank/DDBJ databases">
        <title>Sequencing the genomes of 1000 actinobacteria strains.</title>
        <authorList>
            <person name="Klenk H.-P."/>
        </authorList>
    </citation>
    <scope>NUCLEOTIDE SEQUENCE [LARGE SCALE GENOMIC DNA]</scope>
    <source>
        <strain evidence="2 3">DSM 45685</strain>
    </source>
</reference>
<dbReference type="InterPro" id="IPR012340">
    <property type="entry name" value="NA-bd_OB-fold"/>
</dbReference>
<dbReference type="Gene3D" id="2.40.50.140">
    <property type="entry name" value="Nucleic acid-binding proteins"/>
    <property type="match status" value="1"/>
</dbReference>
<feature type="domain" description="CSD" evidence="1">
    <location>
        <begin position="2"/>
        <end position="66"/>
    </location>
</feature>
<evidence type="ECO:0000313" key="2">
    <source>
        <dbReference type="EMBL" id="NIJ12011.1"/>
    </source>
</evidence>
<dbReference type="Pfam" id="PF00313">
    <property type="entry name" value="CSD"/>
    <property type="match status" value="1"/>
</dbReference>
<dbReference type="PROSITE" id="PS51857">
    <property type="entry name" value="CSD_2"/>
    <property type="match status" value="1"/>
</dbReference>
<comment type="caution">
    <text evidence="2">The sequence shown here is derived from an EMBL/GenBank/DDBJ whole genome shotgun (WGS) entry which is preliminary data.</text>
</comment>
<evidence type="ECO:0000313" key="3">
    <source>
        <dbReference type="Proteomes" id="UP000545493"/>
    </source>
</evidence>
<dbReference type="RefSeq" id="WP_167170133.1">
    <property type="nucleotide sequence ID" value="NZ_JAAOYM010000001.1"/>
</dbReference>
<evidence type="ECO:0000259" key="1">
    <source>
        <dbReference type="PROSITE" id="PS51857"/>
    </source>
</evidence>
<dbReference type="SMART" id="SM00357">
    <property type="entry name" value="CSP"/>
    <property type="match status" value="1"/>
</dbReference>
<sequence>MPITGKVVRFDEFRGYGFVAPDTGGEDVFIHVNDLDFDKNLLGPGARVEFEVEDGERGLKASHVQLLEQSSRGVTPVLGAARQRGEDEPSDALSEREYLEEVTEILLRAAPAATAEQILNIRQHLVRSARHHGWIVE</sequence>
<organism evidence="2 3">
    <name type="scientific">Saccharomonospora amisosensis</name>
    <dbReference type="NCBI Taxonomy" id="1128677"/>
    <lineage>
        <taxon>Bacteria</taxon>
        <taxon>Bacillati</taxon>
        <taxon>Actinomycetota</taxon>
        <taxon>Actinomycetes</taxon>
        <taxon>Pseudonocardiales</taxon>
        <taxon>Pseudonocardiaceae</taxon>
        <taxon>Saccharomonospora</taxon>
    </lineage>
</organism>
<proteinExistence type="predicted"/>
<protein>
    <submittedName>
        <fullName evidence="2">Cold shock CspA family protein</fullName>
    </submittedName>
</protein>
<dbReference type="Proteomes" id="UP000545493">
    <property type="component" value="Unassembled WGS sequence"/>
</dbReference>
<dbReference type="PANTHER" id="PTHR11544">
    <property type="entry name" value="COLD SHOCK DOMAIN CONTAINING PROTEINS"/>
    <property type="match status" value="1"/>
</dbReference>
<dbReference type="CDD" id="cd04458">
    <property type="entry name" value="CSP_CDS"/>
    <property type="match status" value="1"/>
</dbReference>
<gene>
    <name evidence="2" type="ORF">FHU38_002355</name>
</gene>
<dbReference type="EMBL" id="JAAOYM010000001">
    <property type="protein sequence ID" value="NIJ12011.1"/>
    <property type="molecule type" value="Genomic_DNA"/>
</dbReference>
<dbReference type="InterPro" id="IPR011129">
    <property type="entry name" value="CSD"/>
</dbReference>
<dbReference type="InterPro" id="IPR002059">
    <property type="entry name" value="CSP_DNA-bd"/>
</dbReference>
<accession>A0A7X5ZQZ8</accession>
<dbReference type="InterPro" id="IPR050181">
    <property type="entry name" value="Cold_shock_domain"/>
</dbReference>
<dbReference type="PRINTS" id="PR00050">
    <property type="entry name" value="COLDSHOCK"/>
</dbReference>